<evidence type="ECO:0000313" key="3">
    <source>
        <dbReference type="Proteomes" id="UP000325315"/>
    </source>
</evidence>
<name>A0A5B6X2G1_9ROSI</name>
<dbReference type="InterPro" id="IPR050951">
    <property type="entry name" value="Retrovirus_Pol_polyprotein"/>
</dbReference>
<reference evidence="3" key="1">
    <citation type="journal article" date="2019" name="Plant Biotechnol. J.">
        <title>Genome sequencing of the Australian wild diploid species Gossypium australe highlights disease resistance and delayed gland morphogenesis.</title>
        <authorList>
            <person name="Cai Y."/>
            <person name="Cai X."/>
            <person name="Wang Q."/>
            <person name="Wang P."/>
            <person name="Zhang Y."/>
            <person name="Cai C."/>
            <person name="Xu Y."/>
            <person name="Wang K."/>
            <person name="Zhou Z."/>
            <person name="Wang C."/>
            <person name="Geng S."/>
            <person name="Li B."/>
            <person name="Dong Q."/>
            <person name="Hou Y."/>
            <person name="Wang H."/>
            <person name="Ai P."/>
            <person name="Liu Z."/>
            <person name="Yi F."/>
            <person name="Sun M."/>
            <person name="An G."/>
            <person name="Cheng J."/>
            <person name="Zhang Y."/>
            <person name="Shi Q."/>
            <person name="Xie Y."/>
            <person name="Shi X."/>
            <person name="Chang Y."/>
            <person name="Huang F."/>
            <person name="Chen Y."/>
            <person name="Hong S."/>
            <person name="Mi L."/>
            <person name="Sun Q."/>
            <person name="Zhang L."/>
            <person name="Zhou B."/>
            <person name="Peng R."/>
            <person name="Zhang X."/>
            <person name="Liu F."/>
        </authorList>
    </citation>
    <scope>NUCLEOTIDE SEQUENCE [LARGE SCALE GENOMIC DNA]</scope>
    <source>
        <strain evidence="3">cv. PA1801</strain>
    </source>
</reference>
<dbReference type="Pfam" id="PF17921">
    <property type="entry name" value="Integrase_H2C2"/>
    <property type="match status" value="1"/>
</dbReference>
<proteinExistence type="predicted"/>
<comment type="caution">
    <text evidence="2">The sequence shown here is derived from an EMBL/GenBank/DDBJ whole genome shotgun (WGS) entry which is preliminary data.</text>
</comment>
<evidence type="ECO:0000259" key="1">
    <source>
        <dbReference type="Pfam" id="PF17921"/>
    </source>
</evidence>
<dbReference type="AlphaFoldDB" id="A0A5B6X2G1"/>
<dbReference type="PANTHER" id="PTHR37984">
    <property type="entry name" value="PROTEIN CBG26694"/>
    <property type="match status" value="1"/>
</dbReference>
<dbReference type="Gene3D" id="1.10.340.70">
    <property type="match status" value="1"/>
</dbReference>
<keyword evidence="3" id="KW-1185">Reference proteome</keyword>
<dbReference type="EMBL" id="SMMG02000001">
    <property type="protein sequence ID" value="KAA3487484.1"/>
    <property type="molecule type" value="Genomic_DNA"/>
</dbReference>
<dbReference type="PANTHER" id="PTHR37984:SF5">
    <property type="entry name" value="PROTEIN NYNRIN-LIKE"/>
    <property type="match status" value="1"/>
</dbReference>
<sequence>MVADALSRKVISDLRVMFAHLSLYEDGSLLAELQVKPTWINQIKGQQLSDESLNGETEDFSVNSDGVLCFRGKSCMPKDSKLRQKILQEAHSSLNAMHPGGSKMYRDLREQFWWPGLKQEVTDFVSKCLTCQQVKAEH</sequence>
<gene>
    <name evidence="2" type="ORF">EPI10_031304</name>
</gene>
<dbReference type="Proteomes" id="UP000325315">
    <property type="component" value="Unassembled WGS sequence"/>
</dbReference>
<dbReference type="InterPro" id="IPR041588">
    <property type="entry name" value="Integrase_H2C2"/>
</dbReference>
<dbReference type="FunFam" id="1.10.340.70:FF:000001">
    <property type="entry name" value="Retrovirus-related Pol polyprotein from transposon gypsy-like Protein"/>
    <property type="match status" value="1"/>
</dbReference>
<organism evidence="2 3">
    <name type="scientific">Gossypium australe</name>
    <dbReference type="NCBI Taxonomy" id="47621"/>
    <lineage>
        <taxon>Eukaryota</taxon>
        <taxon>Viridiplantae</taxon>
        <taxon>Streptophyta</taxon>
        <taxon>Embryophyta</taxon>
        <taxon>Tracheophyta</taxon>
        <taxon>Spermatophyta</taxon>
        <taxon>Magnoliopsida</taxon>
        <taxon>eudicotyledons</taxon>
        <taxon>Gunneridae</taxon>
        <taxon>Pentapetalae</taxon>
        <taxon>rosids</taxon>
        <taxon>malvids</taxon>
        <taxon>Malvales</taxon>
        <taxon>Malvaceae</taxon>
        <taxon>Malvoideae</taxon>
        <taxon>Gossypium</taxon>
    </lineage>
</organism>
<accession>A0A5B6X2G1</accession>
<protein>
    <submittedName>
        <fullName evidence="2">Integrase</fullName>
    </submittedName>
</protein>
<dbReference type="OrthoDB" id="1736806at2759"/>
<feature type="domain" description="Integrase zinc-binding" evidence="1">
    <location>
        <begin position="79"/>
        <end position="136"/>
    </location>
</feature>
<evidence type="ECO:0000313" key="2">
    <source>
        <dbReference type="EMBL" id="KAA3487484.1"/>
    </source>
</evidence>